<evidence type="ECO:0000256" key="1">
    <source>
        <dbReference type="ARBA" id="ARBA00004752"/>
    </source>
</evidence>
<dbReference type="PANTHER" id="PTHR30582">
    <property type="entry name" value="L,D-TRANSPEPTIDASE"/>
    <property type="match status" value="1"/>
</dbReference>
<name>A0ABW0Q1R9_9HYPH</name>
<feature type="compositionally biased region" description="Basic and acidic residues" evidence="8">
    <location>
        <begin position="52"/>
        <end position="61"/>
    </location>
</feature>
<feature type="region of interest" description="Disordered" evidence="8">
    <location>
        <begin position="25"/>
        <end position="83"/>
    </location>
</feature>
<protein>
    <submittedName>
        <fullName evidence="11">L,D-transpeptidase</fullName>
    </submittedName>
</protein>
<dbReference type="EMBL" id="JBHSML010000011">
    <property type="protein sequence ID" value="MFC5517637.1"/>
    <property type="molecule type" value="Genomic_DNA"/>
</dbReference>
<feature type="active site" description="Nucleophile" evidence="7">
    <location>
        <position position="377"/>
    </location>
</feature>
<dbReference type="InterPro" id="IPR036366">
    <property type="entry name" value="PGBDSf"/>
</dbReference>
<dbReference type="PANTHER" id="PTHR30582:SF30">
    <property type="entry name" value="BLR4375 PROTEIN"/>
    <property type="match status" value="1"/>
</dbReference>
<keyword evidence="5 7" id="KW-0573">Peptidoglycan synthesis</keyword>
<dbReference type="SUPFAM" id="SSF47090">
    <property type="entry name" value="PGBD-like"/>
    <property type="match status" value="1"/>
</dbReference>
<dbReference type="InterPro" id="IPR005490">
    <property type="entry name" value="LD_TPept_cat_dom"/>
</dbReference>
<evidence type="ECO:0000256" key="3">
    <source>
        <dbReference type="ARBA" id="ARBA00022679"/>
    </source>
</evidence>
<feature type="chain" id="PRO_5046910977" evidence="9">
    <location>
        <begin position="26"/>
        <end position="439"/>
    </location>
</feature>
<dbReference type="InterPro" id="IPR036365">
    <property type="entry name" value="PGBD-like_sf"/>
</dbReference>
<feature type="active site" description="Proton donor/acceptor" evidence="7">
    <location>
        <position position="361"/>
    </location>
</feature>
<keyword evidence="4 7" id="KW-0133">Cell shape</keyword>
<feature type="compositionally biased region" description="Low complexity" evidence="8">
    <location>
        <begin position="62"/>
        <end position="75"/>
    </location>
</feature>
<feature type="region of interest" description="Disordered" evidence="8">
    <location>
        <begin position="413"/>
        <end position="439"/>
    </location>
</feature>
<gene>
    <name evidence="11" type="ORF">ACFPP9_17795</name>
</gene>
<feature type="signal peptide" evidence="9">
    <location>
        <begin position="1"/>
        <end position="25"/>
    </location>
</feature>
<dbReference type="Pfam" id="PF01471">
    <property type="entry name" value="PG_binding_1"/>
    <property type="match status" value="1"/>
</dbReference>
<feature type="compositionally biased region" description="Low complexity" evidence="8">
    <location>
        <begin position="413"/>
        <end position="431"/>
    </location>
</feature>
<dbReference type="Gene3D" id="1.10.101.10">
    <property type="entry name" value="PGBD-like superfamily/PGBD"/>
    <property type="match status" value="1"/>
</dbReference>
<dbReference type="SUPFAM" id="SSF141523">
    <property type="entry name" value="L,D-transpeptidase catalytic domain-like"/>
    <property type="match status" value="1"/>
</dbReference>
<keyword evidence="3" id="KW-0808">Transferase</keyword>
<evidence type="ECO:0000256" key="4">
    <source>
        <dbReference type="ARBA" id="ARBA00022960"/>
    </source>
</evidence>
<accession>A0ABW0Q1R9</accession>
<sequence length="439" mass="47150">MFVALIRVALVPSLALVLATASATAEEWGEPYPDDAAQQLSYPDEAPSYQDQPRRSGDVRYPEPQQPYAAEAQPAGDPPLYAAPAAPTVQARRPAVSPLPADFVALANEAAMEGVPRKSDKPDPQVLKLQVLLDRVHVSPGVIDGRLGGNLNKAISALQSVHSLPPNGRLGPDIWDILQSAADRPVLMDYAITDKDVAGPFVPVMPKDYAEMAELPKLAYRDPAELLAEKFHMDENFLRNLNPEADFNQAGTIITVADVGPNSKAKVAHLVADASTRQLLGYNENWDVVVAYPATIGSADLPSPSGIHAVKAVAENPDYWYRPKVNFQQGNNTKALRLASGPNNPVGSVWIGLDKPTYGIHGSPEPSKIDKTNSHGCLRLTNWDAQELVKLVRVGVDVEFVDQTPTASIAPAKAAPAAAPYEEAAAVDDAYQPMPPQPR</sequence>
<evidence type="ECO:0000256" key="9">
    <source>
        <dbReference type="SAM" id="SignalP"/>
    </source>
</evidence>
<dbReference type="PROSITE" id="PS52029">
    <property type="entry name" value="LD_TPASE"/>
    <property type="match status" value="1"/>
</dbReference>
<keyword evidence="12" id="KW-1185">Reference proteome</keyword>
<evidence type="ECO:0000259" key="10">
    <source>
        <dbReference type="PROSITE" id="PS52029"/>
    </source>
</evidence>
<evidence type="ECO:0000256" key="7">
    <source>
        <dbReference type="PROSITE-ProRule" id="PRU01373"/>
    </source>
</evidence>
<proteinExistence type="inferred from homology"/>
<dbReference type="Pfam" id="PF03734">
    <property type="entry name" value="YkuD"/>
    <property type="match status" value="1"/>
</dbReference>
<keyword evidence="6 7" id="KW-0961">Cell wall biogenesis/degradation</keyword>
<keyword evidence="9" id="KW-0732">Signal</keyword>
<evidence type="ECO:0000313" key="12">
    <source>
        <dbReference type="Proteomes" id="UP001596150"/>
    </source>
</evidence>
<dbReference type="InterPro" id="IPR002477">
    <property type="entry name" value="Peptidoglycan-bd-like"/>
</dbReference>
<dbReference type="InterPro" id="IPR050979">
    <property type="entry name" value="LD-transpeptidase"/>
</dbReference>
<evidence type="ECO:0000313" key="11">
    <source>
        <dbReference type="EMBL" id="MFC5517637.1"/>
    </source>
</evidence>
<comment type="similarity">
    <text evidence="2">Belongs to the YkuD family.</text>
</comment>
<evidence type="ECO:0000256" key="2">
    <source>
        <dbReference type="ARBA" id="ARBA00005992"/>
    </source>
</evidence>
<dbReference type="Gene3D" id="2.40.440.10">
    <property type="entry name" value="L,D-transpeptidase catalytic domain-like"/>
    <property type="match status" value="1"/>
</dbReference>
<reference evidence="12" key="1">
    <citation type="journal article" date="2019" name="Int. J. Syst. Evol. Microbiol.">
        <title>The Global Catalogue of Microorganisms (GCM) 10K type strain sequencing project: providing services to taxonomists for standard genome sequencing and annotation.</title>
        <authorList>
            <consortium name="The Broad Institute Genomics Platform"/>
            <consortium name="The Broad Institute Genome Sequencing Center for Infectious Disease"/>
            <person name="Wu L."/>
            <person name="Ma J."/>
        </authorList>
    </citation>
    <scope>NUCLEOTIDE SEQUENCE [LARGE SCALE GENOMIC DNA]</scope>
    <source>
        <strain evidence="12">KACC 12633</strain>
    </source>
</reference>
<comment type="caution">
    <text evidence="11">The sequence shown here is derived from an EMBL/GenBank/DDBJ whole genome shotgun (WGS) entry which is preliminary data.</text>
</comment>
<evidence type="ECO:0000256" key="8">
    <source>
        <dbReference type="SAM" id="MobiDB-lite"/>
    </source>
</evidence>
<feature type="domain" description="L,D-TPase catalytic" evidence="10">
    <location>
        <begin position="268"/>
        <end position="401"/>
    </location>
</feature>
<comment type="pathway">
    <text evidence="1 7">Cell wall biogenesis; peptidoglycan biosynthesis.</text>
</comment>
<dbReference type="Proteomes" id="UP001596150">
    <property type="component" value="Unassembled WGS sequence"/>
</dbReference>
<dbReference type="InterPro" id="IPR038063">
    <property type="entry name" value="Transpep_catalytic_dom"/>
</dbReference>
<evidence type="ECO:0000256" key="5">
    <source>
        <dbReference type="ARBA" id="ARBA00022984"/>
    </source>
</evidence>
<dbReference type="RefSeq" id="WP_266345669.1">
    <property type="nucleotide sequence ID" value="NZ_JAPKNH010000010.1"/>
</dbReference>
<evidence type="ECO:0000256" key="6">
    <source>
        <dbReference type="ARBA" id="ARBA00023316"/>
    </source>
</evidence>
<dbReference type="CDD" id="cd16913">
    <property type="entry name" value="YkuD_like"/>
    <property type="match status" value="1"/>
</dbReference>
<organism evidence="11 12">
    <name type="scientific">Kaistia terrae</name>
    <dbReference type="NCBI Taxonomy" id="537017"/>
    <lineage>
        <taxon>Bacteria</taxon>
        <taxon>Pseudomonadati</taxon>
        <taxon>Pseudomonadota</taxon>
        <taxon>Alphaproteobacteria</taxon>
        <taxon>Hyphomicrobiales</taxon>
        <taxon>Kaistiaceae</taxon>
        <taxon>Kaistia</taxon>
    </lineage>
</organism>